<evidence type="ECO:0000313" key="2">
    <source>
        <dbReference type="Proteomes" id="UP001195483"/>
    </source>
</evidence>
<reference evidence="1" key="3">
    <citation type="submission" date="2023-05" db="EMBL/GenBank/DDBJ databases">
        <authorList>
            <person name="Smith C.H."/>
        </authorList>
    </citation>
    <scope>NUCLEOTIDE SEQUENCE</scope>
    <source>
        <strain evidence="1">CHS0354</strain>
        <tissue evidence="1">Mantle</tissue>
    </source>
</reference>
<dbReference type="Proteomes" id="UP001195483">
    <property type="component" value="Unassembled WGS sequence"/>
</dbReference>
<comment type="caution">
    <text evidence="1">The sequence shown here is derived from an EMBL/GenBank/DDBJ whole genome shotgun (WGS) entry which is preliminary data.</text>
</comment>
<evidence type="ECO:0000313" key="1">
    <source>
        <dbReference type="EMBL" id="KAK3606790.1"/>
    </source>
</evidence>
<organism evidence="1 2">
    <name type="scientific">Potamilus streckersoni</name>
    <dbReference type="NCBI Taxonomy" id="2493646"/>
    <lineage>
        <taxon>Eukaryota</taxon>
        <taxon>Metazoa</taxon>
        <taxon>Spiralia</taxon>
        <taxon>Lophotrochozoa</taxon>
        <taxon>Mollusca</taxon>
        <taxon>Bivalvia</taxon>
        <taxon>Autobranchia</taxon>
        <taxon>Heteroconchia</taxon>
        <taxon>Palaeoheterodonta</taxon>
        <taxon>Unionida</taxon>
        <taxon>Unionoidea</taxon>
        <taxon>Unionidae</taxon>
        <taxon>Ambleminae</taxon>
        <taxon>Lampsilini</taxon>
        <taxon>Potamilus</taxon>
    </lineage>
</organism>
<dbReference type="AlphaFoldDB" id="A0AAE0TBH0"/>
<sequence length="419" mass="47319">MNDLIFRTELKQLSFHADAERLSATAGNIFTHYTAEIHAGKALSPLLGLMLWEYAEGADDTLPIREMIACLMQTAVLNPEVKADLKKKLHSSQTHFTMEYSPDESGSKTLSCKEKQVSEITGITLVLTGTDEENGKVYLCPADKTSTVIPLEQIPGFPSMFSECSLLFLLSRIMRDKKHIGRVLQDLSSAENTDRKEYSSAFLRKKAADLMLANVFRFYEQRAGKSKEASAFIKLTELYLYLLNIYTDSEFSHPEGSFVQKKRQNTHPYPFGTRHMQNFTELLLGQKSVFRHLIKQTEPILSRIPYRETLHQAMRVWFDAVAAMIEGVDGLKQLYPKPGIYHTQLTAEYLLAAVMGSELMEAALHADKKLHGTSNLPLKTELDLKNICAAAEYYAFSILPLYEGHLGVIRRNHAPDFVS</sequence>
<dbReference type="EMBL" id="JAEAOA010001141">
    <property type="protein sequence ID" value="KAK3606790.1"/>
    <property type="molecule type" value="Genomic_DNA"/>
</dbReference>
<reference evidence="1" key="2">
    <citation type="journal article" date="2021" name="Genome Biol. Evol.">
        <title>Developing a high-quality reference genome for a parasitic bivalve with doubly uniparental inheritance (Bivalvia: Unionida).</title>
        <authorList>
            <person name="Smith C.H."/>
        </authorList>
    </citation>
    <scope>NUCLEOTIDE SEQUENCE</scope>
    <source>
        <strain evidence="1">CHS0354</strain>
        <tissue evidence="1">Mantle</tissue>
    </source>
</reference>
<reference evidence="1" key="1">
    <citation type="journal article" date="2021" name="Genome Biol. Evol.">
        <title>A High-Quality Reference Genome for a Parasitic Bivalve with Doubly Uniparental Inheritance (Bivalvia: Unionida).</title>
        <authorList>
            <person name="Smith C.H."/>
        </authorList>
    </citation>
    <scope>NUCLEOTIDE SEQUENCE</scope>
    <source>
        <strain evidence="1">CHS0354</strain>
    </source>
</reference>
<name>A0AAE0TBH0_9BIVA</name>
<accession>A0AAE0TBH0</accession>
<proteinExistence type="predicted"/>
<gene>
    <name evidence="1" type="ORF">CHS0354_018384</name>
</gene>
<keyword evidence="2" id="KW-1185">Reference proteome</keyword>
<protein>
    <submittedName>
        <fullName evidence="1">Uncharacterized protein</fullName>
    </submittedName>
</protein>